<proteinExistence type="predicted"/>
<dbReference type="SUPFAM" id="SSF54001">
    <property type="entry name" value="Cysteine proteinases"/>
    <property type="match status" value="1"/>
</dbReference>
<feature type="domain" description="Peptidase C1A papain C-terminal" evidence="1">
    <location>
        <begin position="3"/>
        <end position="41"/>
    </location>
</feature>
<dbReference type="AlphaFoldDB" id="A0A0E0LWD9"/>
<evidence type="ECO:0000313" key="2">
    <source>
        <dbReference type="EnsemblPlants" id="OPUNC08G17180.1"/>
    </source>
</evidence>
<evidence type="ECO:0000313" key="3">
    <source>
        <dbReference type="Proteomes" id="UP000026962"/>
    </source>
</evidence>
<evidence type="ECO:0000259" key="1">
    <source>
        <dbReference type="Pfam" id="PF00112"/>
    </source>
</evidence>
<organism evidence="2">
    <name type="scientific">Oryza punctata</name>
    <name type="common">Red rice</name>
    <dbReference type="NCBI Taxonomy" id="4537"/>
    <lineage>
        <taxon>Eukaryota</taxon>
        <taxon>Viridiplantae</taxon>
        <taxon>Streptophyta</taxon>
        <taxon>Embryophyta</taxon>
        <taxon>Tracheophyta</taxon>
        <taxon>Spermatophyta</taxon>
        <taxon>Magnoliopsida</taxon>
        <taxon>Liliopsida</taxon>
        <taxon>Poales</taxon>
        <taxon>Poaceae</taxon>
        <taxon>BOP clade</taxon>
        <taxon>Oryzoideae</taxon>
        <taxon>Oryzeae</taxon>
        <taxon>Oryzinae</taxon>
        <taxon>Oryza</taxon>
    </lineage>
</organism>
<name>A0A0E0LWD9_ORYPU</name>
<keyword evidence="3" id="KW-1185">Reference proteome</keyword>
<dbReference type="HOGENOM" id="CLU_1725272_0_0_1"/>
<reference evidence="2" key="1">
    <citation type="submission" date="2015-04" db="UniProtKB">
        <authorList>
            <consortium name="EnsemblPlants"/>
        </authorList>
    </citation>
    <scope>IDENTIFICATION</scope>
</reference>
<reference evidence="2" key="2">
    <citation type="submission" date="2018-05" db="EMBL/GenBank/DDBJ databases">
        <title>OpunRS2 (Oryza punctata Reference Sequence Version 2).</title>
        <authorList>
            <person name="Zhang J."/>
            <person name="Kudrna D."/>
            <person name="Lee S."/>
            <person name="Talag J."/>
            <person name="Welchert J."/>
            <person name="Wing R.A."/>
        </authorList>
    </citation>
    <scope>NUCLEOTIDE SEQUENCE [LARGE SCALE GENOMIC DNA]</scope>
</reference>
<accession>A0A0E0LWD9</accession>
<dbReference type="Gramene" id="OPUNC08G17180.1">
    <property type="protein sequence ID" value="OPUNC08G17180.1"/>
    <property type="gene ID" value="OPUNC08G17180"/>
</dbReference>
<dbReference type="Pfam" id="PF00112">
    <property type="entry name" value="Peptidase_C1"/>
    <property type="match status" value="1"/>
</dbReference>
<dbReference type="EnsemblPlants" id="OPUNC08G17180.1">
    <property type="protein sequence ID" value="OPUNC08G17180.1"/>
    <property type="gene ID" value="OPUNC08G17180"/>
</dbReference>
<dbReference type="Proteomes" id="UP000026962">
    <property type="component" value="Chromosome 8"/>
</dbReference>
<sequence length="152" mass="17255">MASTHMVLFVGYGYRNGRPYLVFLNSNSKSFADEGFKRVYIDQIYTELFYTLNAGTPNASVRNTHHYQDASASTSATRLHRLHLLDLDQHTHMPEPPPRPPPCTYHLHPLHRLHPGAEMISHLLHGRQVKSAVIDSQNQEPGALLLSPERTH</sequence>
<protein>
    <recommendedName>
        <fullName evidence="1">Peptidase C1A papain C-terminal domain-containing protein</fullName>
    </recommendedName>
</protein>
<dbReference type="InterPro" id="IPR038765">
    <property type="entry name" value="Papain-like_cys_pep_sf"/>
</dbReference>
<dbReference type="GO" id="GO:0006508">
    <property type="term" value="P:proteolysis"/>
    <property type="evidence" value="ECO:0007669"/>
    <property type="project" value="InterPro"/>
</dbReference>
<dbReference type="InterPro" id="IPR000668">
    <property type="entry name" value="Peptidase_C1A_C"/>
</dbReference>
<dbReference type="GO" id="GO:0008234">
    <property type="term" value="F:cysteine-type peptidase activity"/>
    <property type="evidence" value="ECO:0007669"/>
    <property type="project" value="InterPro"/>
</dbReference>